<keyword evidence="4 5" id="KW-0687">Ribonucleoprotein</keyword>
<dbReference type="OrthoDB" id="9812790at2"/>
<dbReference type="Gene3D" id="3.30.1390.20">
    <property type="entry name" value="Ribosomal protein L30, ferredoxin-like fold domain"/>
    <property type="match status" value="1"/>
</dbReference>
<accession>A0A4R1QS33</accession>
<evidence type="ECO:0000259" key="7">
    <source>
        <dbReference type="Pfam" id="PF00327"/>
    </source>
</evidence>
<evidence type="ECO:0000256" key="5">
    <source>
        <dbReference type="HAMAP-Rule" id="MF_01371"/>
    </source>
</evidence>
<evidence type="ECO:0000313" key="8">
    <source>
        <dbReference type="EMBL" id="TCL53644.1"/>
    </source>
</evidence>
<feature type="compositionally biased region" description="Basic and acidic residues" evidence="6">
    <location>
        <begin position="1"/>
        <end position="18"/>
    </location>
</feature>
<feature type="domain" description="Large ribosomal subunit protein uL30-like ferredoxin-like fold" evidence="7">
    <location>
        <begin position="61"/>
        <end position="110"/>
    </location>
</feature>
<keyword evidence="3 5" id="KW-0689">Ribosomal protein</keyword>
<dbReference type="HAMAP" id="MF_01371_B">
    <property type="entry name" value="Ribosomal_uL30_B"/>
    <property type="match status" value="1"/>
</dbReference>
<comment type="caution">
    <text evidence="8">The sequence shown here is derived from an EMBL/GenBank/DDBJ whole genome shotgun (WGS) entry which is preliminary data.</text>
</comment>
<proteinExistence type="inferred from homology"/>
<dbReference type="EMBL" id="SLUM01000029">
    <property type="protein sequence ID" value="TCL53644.1"/>
    <property type="molecule type" value="Genomic_DNA"/>
</dbReference>
<dbReference type="GO" id="GO:0003735">
    <property type="term" value="F:structural constituent of ribosome"/>
    <property type="evidence" value="ECO:0007669"/>
    <property type="project" value="InterPro"/>
</dbReference>
<dbReference type="SUPFAM" id="SSF55129">
    <property type="entry name" value="Ribosomal protein L30p/L7e"/>
    <property type="match status" value="1"/>
</dbReference>
<dbReference type="InterPro" id="IPR016082">
    <property type="entry name" value="Ribosomal_uL30_ferredoxin-like"/>
</dbReference>
<dbReference type="InterPro" id="IPR036919">
    <property type="entry name" value="Ribo_uL30_ferredoxin-like_sf"/>
</dbReference>
<dbReference type="CDD" id="cd01658">
    <property type="entry name" value="Ribosomal_L30"/>
    <property type="match status" value="1"/>
</dbReference>
<evidence type="ECO:0000256" key="3">
    <source>
        <dbReference type="ARBA" id="ARBA00022980"/>
    </source>
</evidence>
<feature type="region of interest" description="Disordered" evidence="6">
    <location>
        <begin position="1"/>
        <end position="52"/>
    </location>
</feature>
<dbReference type="AlphaFoldDB" id="A0A4R1QS33"/>
<name>A0A4R1QS33_9FIRM</name>
<sequence>MAETEKKVVATEAAEKKPAAKKTAAKKTTTAKKPAAKKAEGEKAPAKKAASKKAAAAATVTVKLVRSLSGRSEKQIATALSLGLKKIGDVTVQPDNAQTNGKIAKISHMVAVTKA</sequence>
<protein>
    <recommendedName>
        <fullName evidence="5">Large ribosomal subunit protein uL30</fullName>
    </recommendedName>
</protein>
<dbReference type="NCBIfam" id="TIGR01308">
    <property type="entry name" value="rpmD_bact"/>
    <property type="match status" value="1"/>
</dbReference>
<dbReference type="InterPro" id="IPR005996">
    <property type="entry name" value="Ribosomal_uL30_bac-type"/>
</dbReference>
<evidence type="ECO:0000256" key="4">
    <source>
        <dbReference type="ARBA" id="ARBA00023274"/>
    </source>
</evidence>
<evidence type="ECO:0000256" key="6">
    <source>
        <dbReference type="SAM" id="MobiDB-lite"/>
    </source>
</evidence>
<evidence type="ECO:0000256" key="2">
    <source>
        <dbReference type="ARBA" id="ARBA00011838"/>
    </source>
</evidence>
<comment type="similarity">
    <text evidence="1 5">Belongs to the universal ribosomal protein uL30 family.</text>
</comment>
<dbReference type="GO" id="GO:0015934">
    <property type="term" value="C:large ribosomal subunit"/>
    <property type="evidence" value="ECO:0007669"/>
    <property type="project" value="InterPro"/>
</dbReference>
<dbReference type="STRING" id="1650663.GCA_001486665_02272"/>
<organism evidence="8 9">
    <name type="scientific">Allofournierella massiliensis</name>
    <dbReference type="NCBI Taxonomy" id="1650663"/>
    <lineage>
        <taxon>Bacteria</taxon>
        <taxon>Bacillati</taxon>
        <taxon>Bacillota</taxon>
        <taxon>Clostridia</taxon>
        <taxon>Eubacteriales</taxon>
        <taxon>Oscillospiraceae</taxon>
        <taxon>Allofournierella</taxon>
    </lineage>
</organism>
<evidence type="ECO:0000313" key="9">
    <source>
        <dbReference type="Proteomes" id="UP000295184"/>
    </source>
</evidence>
<comment type="subunit">
    <text evidence="2 5">Part of the 50S ribosomal subunit.</text>
</comment>
<reference evidence="8 9" key="1">
    <citation type="submission" date="2019-03" db="EMBL/GenBank/DDBJ databases">
        <title>Genomic Encyclopedia of Type Strains, Phase IV (KMG-IV): sequencing the most valuable type-strain genomes for metagenomic binning, comparative biology and taxonomic classification.</title>
        <authorList>
            <person name="Goeker M."/>
        </authorList>
    </citation>
    <scope>NUCLEOTIDE SEQUENCE [LARGE SCALE GENOMIC DNA]</scope>
    <source>
        <strain evidence="8 9">DSM 100451</strain>
    </source>
</reference>
<dbReference type="Proteomes" id="UP000295184">
    <property type="component" value="Unassembled WGS sequence"/>
</dbReference>
<dbReference type="GO" id="GO:0006412">
    <property type="term" value="P:translation"/>
    <property type="evidence" value="ECO:0007669"/>
    <property type="project" value="UniProtKB-UniRule"/>
</dbReference>
<evidence type="ECO:0000256" key="1">
    <source>
        <dbReference type="ARBA" id="ARBA00007594"/>
    </source>
</evidence>
<gene>
    <name evidence="5" type="primary">rpmD</name>
    <name evidence="8" type="ORF">EDD77_12931</name>
</gene>
<dbReference type="Pfam" id="PF00327">
    <property type="entry name" value="Ribosomal_L30"/>
    <property type="match status" value="1"/>
</dbReference>